<evidence type="ECO:0000313" key="8">
    <source>
        <dbReference type="EMBL" id="EED36542.1"/>
    </source>
</evidence>
<evidence type="ECO:0000256" key="3">
    <source>
        <dbReference type="ARBA" id="ARBA00022723"/>
    </source>
</evidence>
<dbReference type="PROSITE" id="PS51462">
    <property type="entry name" value="NUDIX"/>
    <property type="match status" value="1"/>
</dbReference>
<keyword evidence="3" id="KW-0479">Metal-binding</keyword>
<evidence type="ECO:0000256" key="5">
    <source>
        <dbReference type="ARBA" id="ARBA00022842"/>
    </source>
</evidence>
<dbReference type="Gene3D" id="3.90.79.10">
    <property type="entry name" value="Nucleoside Triphosphate Pyrophosphohydrolase"/>
    <property type="match status" value="2"/>
</dbReference>
<protein>
    <submittedName>
        <fullName evidence="8">Nudix hydrolase</fullName>
    </submittedName>
</protein>
<reference evidence="9" key="1">
    <citation type="journal article" date="2013" name="BMC Microbiol.">
        <title>Taxonomy and evolution of bacteriochlorophyll a-containing members of the OM60/NOR5 clade of marine gammaproteobacteria: description of Luminiphilus syltensis gen. nov., sp. nov., reclassification of Haliea rubra as Pseudohaliea rubra gen. nov., comb. nov., and emendation of Chromatocurvus halotolerans.</title>
        <authorList>
            <person name="Spring S."/>
            <person name="Riedel T."/>
            <person name="Sproer C."/>
            <person name="Yan S."/>
            <person name="Harder J."/>
            <person name="Fuchs B.M."/>
        </authorList>
    </citation>
    <scope>NUCLEOTIDE SEQUENCE [LARGE SCALE GENOMIC DNA]</scope>
    <source>
        <strain evidence="9">NOR51-B</strain>
    </source>
</reference>
<dbReference type="EMBL" id="DS999411">
    <property type="protein sequence ID" value="EED36542.1"/>
    <property type="molecule type" value="Genomic_DNA"/>
</dbReference>
<dbReference type="InterPro" id="IPR015797">
    <property type="entry name" value="NUDIX_hydrolase-like_dom_sf"/>
</dbReference>
<dbReference type="Pfam" id="PF00293">
    <property type="entry name" value="NUDIX"/>
    <property type="match status" value="1"/>
</dbReference>
<comment type="cofactor">
    <cofactor evidence="1">
        <name>Mn(2+)</name>
        <dbReference type="ChEBI" id="CHEBI:29035"/>
    </cofactor>
</comment>
<keyword evidence="4 8" id="KW-0378">Hydrolase</keyword>
<dbReference type="InterPro" id="IPR000086">
    <property type="entry name" value="NUDIX_hydrolase_dom"/>
</dbReference>
<dbReference type="eggNOG" id="COG1051">
    <property type="taxonomic scope" value="Bacteria"/>
</dbReference>
<dbReference type="OrthoDB" id="9788263at2"/>
<proteinExistence type="predicted"/>
<evidence type="ECO:0000256" key="6">
    <source>
        <dbReference type="ARBA" id="ARBA00023211"/>
    </source>
</evidence>
<dbReference type="CDD" id="cd18870">
    <property type="entry name" value="NUDIX_AcylCoAdiphos_Nudt19"/>
    <property type="match status" value="1"/>
</dbReference>
<evidence type="ECO:0000259" key="7">
    <source>
        <dbReference type="PROSITE" id="PS51462"/>
    </source>
</evidence>
<dbReference type="GO" id="GO:0046872">
    <property type="term" value="F:metal ion binding"/>
    <property type="evidence" value="ECO:0007669"/>
    <property type="project" value="UniProtKB-KW"/>
</dbReference>
<comment type="cofactor">
    <cofactor evidence="2">
        <name>Mg(2+)</name>
        <dbReference type="ChEBI" id="CHEBI:18420"/>
    </cofactor>
</comment>
<organism evidence="8 9">
    <name type="scientific">Luminiphilus syltensis NOR5-1B</name>
    <dbReference type="NCBI Taxonomy" id="565045"/>
    <lineage>
        <taxon>Bacteria</taxon>
        <taxon>Pseudomonadati</taxon>
        <taxon>Pseudomonadota</taxon>
        <taxon>Gammaproteobacteria</taxon>
        <taxon>Cellvibrionales</taxon>
        <taxon>Halieaceae</taxon>
        <taxon>Luminiphilus</taxon>
    </lineage>
</organism>
<dbReference type="PANTHER" id="PTHR12318">
    <property type="entry name" value="TESTOSTERONE-REGULATED PROTEIN RP2"/>
    <property type="match status" value="1"/>
</dbReference>
<evidence type="ECO:0000313" key="9">
    <source>
        <dbReference type="Proteomes" id="UP000004699"/>
    </source>
</evidence>
<gene>
    <name evidence="8" type="ORF">NOR51B_2494</name>
</gene>
<keyword evidence="9" id="KW-1185">Reference proteome</keyword>
<name>B8KQB7_9GAMM</name>
<evidence type="ECO:0000256" key="1">
    <source>
        <dbReference type="ARBA" id="ARBA00001936"/>
    </source>
</evidence>
<dbReference type="SUPFAM" id="SSF55811">
    <property type="entry name" value="Nudix"/>
    <property type="match status" value="1"/>
</dbReference>
<dbReference type="STRING" id="565045.NOR51B_2494"/>
<sequence length="228" mass="25942">MLEFQDKVATPLPAATVILCRDTSAGLETLLLQRNPEIKNMGGTWVFPGGKVEASDPGETEVARARLAAVRETEEETGLSLTPEALQEFSHWLTPEVIKRRFSTWFFLVTDPVDEPVRVDGSEIVDHRWVRPHKALAEQEAGRLKLPPPTLVSLHDLNRFSGGGSLRETISRRTPPRFFPRIVRRTDEMVMLYPDDVGYDTADPDRPGPMHRTYNRNNRFYYVDTRGQ</sequence>
<keyword evidence="5" id="KW-0460">Magnesium</keyword>
<feature type="domain" description="Nudix hydrolase" evidence="7">
    <location>
        <begin position="11"/>
        <end position="152"/>
    </location>
</feature>
<dbReference type="RefSeq" id="WP_009021285.1">
    <property type="nucleotide sequence ID" value="NZ_DS999411.1"/>
</dbReference>
<evidence type="ECO:0000256" key="4">
    <source>
        <dbReference type="ARBA" id="ARBA00022801"/>
    </source>
</evidence>
<dbReference type="Proteomes" id="UP000004699">
    <property type="component" value="Unassembled WGS sequence"/>
</dbReference>
<dbReference type="InterPro" id="IPR039121">
    <property type="entry name" value="NUDT19"/>
</dbReference>
<accession>B8KQB7</accession>
<dbReference type="HOGENOM" id="CLU_059078_2_1_6"/>
<dbReference type="AlphaFoldDB" id="B8KQB7"/>
<dbReference type="GO" id="GO:0016818">
    <property type="term" value="F:hydrolase activity, acting on acid anhydrides, in phosphorus-containing anhydrides"/>
    <property type="evidence" value="ECO:0007669"/>
    <property type="project" value="InterPro"/>
</dbReference>
<evidence type="ECO:0000256" key="2">
    <source>
        <dbReference type="ARBA" id="ARBA00001946"/>
    </source>
</evidence>
<dbReference type="PANTHER" id="PTHR12318:SF0">
    <property type="entry name" value="ACYL-COENZYME A DIPHOSPHATASE NUDT19"/>
    <property type="match status" value="1"/>
</dbReference>
<keyword evidence="6" id="KW-0464">Manganese</keyword>